<accession>A0AAU7QFI8</accession>
<proteinExistence type="predicted"/>
<gene>
    <name evidence="3" type="ORF">ABK905_11030</name>
</gene>
<evidence type="ECO:0000256" key="1">
    <source>
        <dbReference type="ARBA" id="ARBA00023002"/>
    </source>
</evidence>
<name>A0AAU7QFI8_9GAMM</name>
<organism evidence="3">
    <name type="scientific">Acerihabitans sp. KWT182</name>
    <dbReference type="NCBI Taxonomy" id="3157919"/>
    <lineage>
        <taxon>Bacteria</taxon>
        <taxon>Pseudomonadati</taxon>
        <taxon>Pseudomonadota</taxon>
        <taxon>Gammaproteobacteria</taxon>
        <taxon>Enterobacterales</taxon>
        <taxon>Pectobacteriaceae</taxon>
        <taxon>Acerihabitans</taxon>
    </lineage>
</organism>
<dbReference type="EMBL" id="CP157947">
    <property type="protein sequence ID" value="XBS71412.1"/>
    <property type="molecule type" value="Genomic_DNA"/>
</dbReference>
<dbReference type="Gene3D" id="3.40.309.10">
    <property type="entry name" value="Aldehyde Dehydrogenase, Chain A, domain 2"/>
    <property type="match status" value="1"/>
</dbReference>
<keyword evidence="1" id="KW-0560">Oxidoreductase</keyword>
<dbReference type="AlphaFoldDB" id="A0AAU7QFI8"/>
<evidence type="ECO:0000313" key="3">
    <source>
        <dbReference type="EMBL" id="XBS71412.1"/>
    </source>
</evidence>
<dbReference type="InterPro" id="IPR015590">
    <property type="entry name" value="Aldehyde_DH_dom"/>
</dbReference>
<dbReference type="PANTHER" id="PTHR43217">
    <property type="entry name" value="SUCCINATE SEMIALDEHYDE DEHYDROGENASE [NAD(P)+] SAD"/>
    <property type="match status" value="1"/>
</dbReference>
<sequence length="224" mass="24191">MLADADLAPTVKWAVFGRHWNGGQVCVSSKRMIVADEVYDEFLTRYSEGVAALRAGDPLLPGTTLAPLSSQEAADEVKQKIRLAVEHGATATEVGPKVPTQGAFVQPTILTHVEKDNPAYSMEFFGPVSMIFRAKDEDDALRIANDSPFGLGGSIFTADSGHGAELARKFSTGMVYINHPTRVKADLPFGGVRRSGYGRELIGLGIKEFVNHKLVSVVDINAEF</sequence>
<evidence type="ECO:0000259" key="2">
    <source>
        <dbReference type="Pfam" id="PF00171"/>
    </source>
</evidence>
<dbReference type="Pfam" id="PF00171">
    <property type="entry name" value="Aldedh"/>
    <property type="match status" value="1"/>
</dbReference>
<dbReference type="InterPro" id="IPR016163">
    <property type="entry name" value="Ald_DH_C"/>
</dbReference>
<dbReference type="PANTHER" id="PTHR43217:SF2">
    <property type="entry name" value="SUCCINATE-SEMIALDEHYDE DEHYDROGENASE [NADP(+)]"/>
    <property type="match status" value="1"/>
</dbReference>
<dbReference type="InterPro" id="IPR047110">
    <property type="entry name" value="GABD/Sad-like"/>
</dbReference>
<dbReference type="GO" id="GO:0004777">
    <property type="term" value="F:succinate-semialdehyde dehydrogenase (NAD+) activity"/>
    <property type="evidence" value="ECO:0007669"/>
    <property type="project" value="TreeGrafter"/>
</dbReference>
<feature type="domain" description="Aldehyde dehydrogenase" evidence="2">
    <location>
        <begin position="2"/>
        <end position="215"/>
    </location>
</feature>
<dbReference type="Gene3D" id="3.40.605.10">
    <property type="entry name" value="Aldehyde Dehydrogenase, Chain A, domain 1"/>
    <property type="match status" value="1"/>
</dbReference>
<reference evidence="3" key="1">
    <citation type="submission" date="2024-06" db="EMBL/GenBank/DDBJ databases">
        <authorList>
            <person name="Coelho C."/>
            <person name="Bento M."/>
            <person name="Garcia E."/>
            <person name="Camelo A."/>
            <person name="Brandao I."/>
            <person name="Espirito Santo C."/>
            <person name="Trovao J."/>
            <person name="Verissimo A."/>
            <person name="Costa J."/>
            <person name="Tiago I."/>
        </authorList>
    </citation>
    <scope>NUCLEOTIDE SEQUENCE</scope>
    <source>
        <strain evidence="3">KWT182</strain>
    </source>
</reference>
<protein>
    <submittedName>
        <fullName evidence="3">Aldehyde dehydrogenase family protein</fullName>
    </submittedName>
</protein>
<dbReference type="FunFam" id="3.40.309.10:FF:000058">
    <property type="entry name" value="Succinate-semialdehyde dehydrogenase"/>
    <property type="match status" value="1"/>
</dbReference>
<dbReference type="InterPro" id="IPR016162">
    <property type="entry name" value="Ald_DH_N"/>
</dbReference>
<dbReference type="InterPro" id="IPR016161">
    <property type="entry name" value="Ald_DH/histidinol_DH"/>
</dbReference>
<dbReference type="SUPFAM" id="SSF53720">
    <property type="entry name" value="ALDH-like"/>
    <property type="match status" value="1"/>
</dbReference>